<dbReference type="GO" id="GO:0030170">
    <property type="term" value="F:pyridoxal phosphate binding"/>
    <property type="evidence" value="ECO:0007669"/>
    <property type="project" value="InterPro"/>
</dbReference>
<dbReference type="GO" id="GO:0005739">
    <property type="term" value="C:mitochondrion"/>
    <property type="evidence" value="ECO:0007669"/>
    <property type="project" value="TreeGrafter"/>
</dbReference>
<dbReference type="VEuPathDB" id="FungiDB:MAPG_02797"/>
<protein>
    <submittedName>
        <fullName evidence="2">2,2-dialkylglycine decarboxylase</fullName>
    </submittedName>
</protein>
<reference evidence="2" key="2">
    <citation type="submission" date="2010-05" db="EMBL/GenBank/DDBJ databases">
        <title>The Genome Sequence of Magnaporthe poae strain ATCC 64411.</title>
        <authorList>
            <consortium name="The Broad Institute Genome Sequencing Platform"/>
            <consortium name="Broad Institute Genome Sequencing Center for Infectious Disease"/>
            <person name="Ma L.-J."/>
            <person name="Dead R."/>
            <person name="Young S."/>
            <person name="Zeng Q."/>
            <person name="Koehrsen M."/>
            <person name="Alvarado L."/>
            <person name="Berlin A."/>
            <person name="Chapman S.B."/>
            <person name="Chen Z."/>
            <person name="Freedman E."/>
            <person name="Gellesch M."/>
            <person name="Goldberg J."/>
            <person name="Griggs A."/>
            <person name="Gujja S."/>
            <person name="Heilman E.R."/>
            <person name="Heiman D."/>
            <person name="Hepburn T."/>
            <person name="Howarth C."/>
            <person name="Jen D."/>
            <person name="Larson L."/>
            <person name="Mehta T."/>
            <person name="Neiman D."/>
            <person name="Pearson M."/>
            <person name="Roberts A."/>
            <person name="Saif S."/>
            <person name="Shea T."/>
            <person name="Shenoy N."/>
            <person name="Sisk P."/>
            <person name="Stolte C."/>
            <person name="Sykes S."/>
            <person name="Walk T."/>
            <person name="White J."/>
            <person name="Yandava C."/>
            <person name="Haas B."/>
            <person name="Nusbaum C."/>
            <person name="Birren B."/>
        </authorList>
    </citation>
    <scope>NUCLEOTIDE SEQUENCE</scope>
    <source>
        <strain evidence="2">ATCC 64411</strain>
    </source>
</reference>
<evidence type="ECO:0000313" key="4">
    <source>
        <dbReference type="Proteomes" id="UP000011715"/>
    </source>
</evidence>
<reference evidence="2" key="3">
    <citation type="submission" date="2011-03" db="EMBL/GenBank/DDBJ databases">
        <title>Annotation of Magnaporthe poae ATCC 64411.</title>
        <authorList>
            <person name="Ma L.-J."/>
            <person name="Dead R."/>
            <person name="Young S.K."/>
            <person name="Zeng Q."/>
            <person name="Gargeya S."/>
            <person name="Fitzgerald M."/>
            <person name="Haas B."/>
            <person name="Abouelleil A."/>
            <person name="Alvarado L."/>
            <person name="Arachchi H.M."/>
            <person name="Berlin A."/>
            <person name="Brown A."/>
            <person name="Chapman S.B."/>
            <person name="Chen Z."/>
            <person name="Dunbar C."/>
            <person name="Freedman E."/>
            <person name="Gearin G."/>
            <person name="Gellesch M."/>
            <person name="Goldberg J."/>
            <person name="Griggs A."/>
            <person name="Gujja S."/>
            <person name="Heiman D."/>
            <person name="Howarth C."/>
            <person name="Larson L."/>
            <person name="Lui A."/>
            <person name="MacDonald P.J.P."/>
            <person name="Mehta T."/>
            <person name="Montmayeur A."/>
            <person name="Murphy C."/>
            <person name="Neiman D."/>
            <person name="Pearson M."/>
            <person name="Priest M."/>
            <person name="Roberts A."/>
            <person name="Saif S."/>
            <person name="Shea T."/>
            <person name="Shenoy N."/>
            <person name="Sisk P."/>
            <person name="Stolte C."/>
            <person name="Sykes S."/>
            <person name="Yandava C."/>
            <person name="Wortman J."/>
            <person name="Nusbaum C."/>
            <person name="Birren B."/>
        </authorList>
    </citation>
    <scope>NUCLEOTIDE SEQUENCE</scope>
    <source>
        <strain evidence="2">ATCC 64411</strain>
    </source>
</reference>
<dbReference type="Proteomes" id="UP000011715">
    <property type="component" value="Unassembled WGS sequence"/>
</dbReference>
<dbReference type="EMBL" id="ADBL01000678">
    <property type="status" value="NOT_ANNOTATED_CDS"/>
    <property type="molecule type" value="Genomic_DNA"/>
</dbReference>
<dbReference type="PANTHER" id="PTHR45688">
    <property type="match status" value="1"/>
</dbReference>
<reference evidence="4" key="1">
    <citation type="submission" date="2010-05" db="EMBL/GenBank/DDBJ databases">
        <title>The genome sequence of Magnaporthe poae strain ATCC 64411.</title>
        <authorList>
            <person name="Ma L.-J."/>
            <person name="Dead R."/>
            <person name="Young S."/>
            <person name="Zeng Q."/>
            <person name="Koehrsen M."/>
            <person name="Alvarado L."/>
            <person name="Berlin A."/>
            <person name="Chapman S.B."/>
            <person name="Chen Z."/>
            <person name="Freedman E."/>
            <person name="Gellesch M."/>
            <person name="Goldberg J."/>
            <person name="Griggs A."/>
            <person name="Gujja S."/>
            <person name="Heilman E.R."/>
            <person name="Heiman D."/>
            <person name="Hepburn T."/>
            <person name="Howarth C."/>
            <person name="Jen D."/>
            <person name="Larson L."/>
            <person name="Mehta T."/>
            <person name="Neiman D."/>
            <person name="Pearson M."/>
            <person name="Roberts A."/>
            <person name="Saif S."/>
            <person name="Shea T."/>
            <person name="Shenoy N."/>
            <person name="Sisk P."/>
            <person name="Stolte C."/>
            <person name="Sykes S."/>
            <person name="Walk T."/>
            <person name="White J."/>
            <person name="Yandava C."/>
            <person name="Haas B."/>
            <person name="Nusbaum C."/>
            <person name="Birren B."/>
        </authorList>
    </citation>
    <scope>NUCLEOTIDE SEQUENCE [LARGE SCALE GENOMIC DNA]</scope>
    <source>
        <strain evidence="4">ATCC 64411 / 73-15</strain>
    </source>
</reference>
<evidence type="ECO:0000313" key="3">
    <source>
        <dbReference type="EnsemblFungi" id="MAPG_02797T0"/>
    </source>
</evidence>
<dbReference type="Gene3D" id="3.90.1150.10">
    <property type="entry name" value="Aspartate Aminotransferase, domain 1"/>
    <property type="match status" value="1"/>
</dbReference>
<evidence type="ECO:0000313" key="2">
    <source>
        <dbReference type="EMBL" id="KLU83746.1"/>
    </source>
</evidence>
<evidence type="ECO:0000256" key="1">
    <source>
        <dbReference type="ARBA" id="ARBA00008954"/>
    </source>
</evidence>
<dbReference type="OrthoDB" id="10261433at2759"/>
<dbReference type="EMBL" id="GL876967">
    <property type="protein sequence ID" value="KLU83746.1"/>
    <property type="molecule type" value="Genomic_DNA"/>
</dbReference>
<proteinExistence type="inferred from homology"/>
<dbReference type="InterPro" id="IPR005814">
    <property type="entry name" value="Aminotrans_3"/>
</dbReference>
<comment type="similarity">
    <text evidence="1">Belongs to the class-III pyridoxal-phosphate-dependent aminotransferase family.</text>
</comment>
<dbReference type="eggNOG" id="KOG1404">
    <property type="taxonomic scope" value="Eukaryota"/>
</dbReference>
<dbReference type="Pfam" id="PF00202">
    <property type="entry name" value="Aminotran_3"/>
    <property type="match status" value="1"/>
</dbReference>
<name>A0A0C4DSB9_MAGP6</name>
<dbReference type="STRING" id="644358.A0A0C4DSB9"/>
<dbReference type="EnsemblFungi" id="MAPG_02797T0">
    <property type="protein sequence ID" value="MAPG_02797T0"/>
    <property type="gene ID" value="MAPG_02797"/>
</dbReference>
<dbReference type="SUPFAM" id="SSF53383">
    <property type="entry name" value="PLP-dependent transferases"/>
    <property type="match status" value="1"/>
</dbReference>
<dbReference type="GO" id="GO:0008483">
    <property type="term" value="F:transaminase activity"/>
    <property type="evidence" value="ECO:0007669"/>
    <property type="project" value="InterPro"/>
</dbReference>
<gene>
    <name evidence="2" type="ORF">MAPG_02797</name>
</gene>
<reference evidence="3" key="5">
    <citation type="submission" date="2015-06" db="UniProtKB">
        <authorList>
            <consortium name="EnsemblFungi"/>
        </authorList>
    </citation>
    <scope>IDENTIFICATION</scope>
    <source>
        <strain evidence="3">ATCC 64411</strain>
    </source>
</reference>
<keyword evidence="4" id="KW-1185">Reference proteome</keyword>
<organism evidence="3 4">
    <name type="scientific">Magnaporthiopsis poae (strain ATCC 64411 / 73-15)</name>
    <name type="common">Kentucky bluegrass fungus</name>
    <name type="synonym">Magnaporthe poae</name>
    <dbReference type="NCBI Taxonomy" id="644358"/>
    <lineage>
        <taxon>Eukaryota</taxon>
        <taxon>Fungi</taxon>
        <taxon>Dikarya</taxon>
        <taxon>Ascomycota</taxon>
        <taxon>Pezizomycotina</taxon>
        <taxon>Sordariomycetes</taxon>
        <taxon>Sordariomycetidae</taxon>
        <taxon>Magnaporthales</taxon>
        <taxon>Magnaporthaceae</taxon>
        <taxon>Magnaporthiopsis</taxon>
    </lineage>
</organism>
<accession>A0A0C4DSB9</accession>
<dbReference type="InterPro" id="IPR015422">
    <property type="entry name" value="PyrdxlP-dep_Trfase_small"/>
</dbReference>
<dbReference type="AlphaFoldDB" id="A0A0C4DSB9"/>
<reference evidence="3" key="4">
    <citation type="journal article" date="2015" name="G3 (Bethesda)">
        <title>Genome sequences of three phytopathogenic species of the Magnaporthaceae family of fungi.</title>
        <authorList>
            <person name="Okagaki L.H."/>
            <person name="Nunes C.C."/>
            <person name="Sailsbery J."/>
            <person name="Clay B."/>
            <person name="Brown D."/>
            <person name="John T."/>
            <person name="Oh Y."/>
            <person name="Young N."/>
            <person name="Fitzgerald M."/>
            <person name="Haas B.J."/>
            <person name="Zeng Q."/>
            <person name="Young S."/>
            <person name="Adiconis X."/>
            <person name="Fan L."/>
            <person name="Levin J.Z."/>
            <person name="Mitchell T.K."/>
            <person name="Okubara P.A."/>
            <person name="Farman M.L."/>
            <person name="Kohn L.M."/>
            <person name="Birren B."/>
            <person name="Ma L.-J."/>
            <person name="Dean R.A."/>
        </authorList>
    </citation>
    <scope>NUCLEOTIDE SEQUENCE</scope>
    <source>
        <strain evidence="3">ATCC 64411 / 73-15</strain>
    </source>
</reference>
<dbReference type="PANTHER" id="PTHR45688:SF13">
    <property type="entry name" value="ALANINE--GLYOXYLATE AMINOTRANSFERASE 2-LIKE"/>
    <property type="match status" value="1"/>
</dbReference>
<dbReference type="InterPro" id="IPR015424">
    <property type="entry name" value="PyrdxlP-dep_Trfase"/>
</dbReference>
<sequence>MVQRDGLVERSARLGERLHGALREMEGRYGCIGDVRGRGLMAGVEIVDGRGTKKPAMELADRLSARMFELGVSANLATMPSFGGAFRIAPPITITEEELELGLSLMEEAFRTTEGTLPVVAA</sequence>